<dbReference type="AlphaFoldDB" id="A0A9P8W702"/>
<name>A0A9P8W702_9HYPO</name>
<evidence type="ECO:0000313" key="2">
    <source>
        <dbReference type="Proteomes" id="UP000777438"/>
    </source>
</evidence>
<reference evidence="1 2" key="1">
    <citation type="journal article" date="2021" name="Nat. Commun.">
        <title>Genetic determinants of endophytism in the Arabidopsis root mycobiome.</title>
        <authorList>
            <person name="Mesny F."/>
            <person name="Miyauchi S."/>
            <person name="Thiergart T."/>
            <person name="Pickel B."/>
            <person name="Atanasova L."/>
            <person name="Karlsson M."/>
            <person name="Huettel B."/>
            <person name="Barry K.W."/>
            <person name="Haridas S."/>
            <person name="Chen C."/>
            <person name="Bauer D."/>
            <person name="Andreopoulos W."/>
            <person name="Pangilinan J."/>
            <person name="LaButti K."/>
            <person name="Riley R."/>
            <person name="Lipzen A."/>
            <person name="Clum A."/>
            <person name="Drula E."/>
            <person name="Henrissat B."/>
            <person name="Kohler A."/>
            <person name="Grigoriev I.V."/>
            <person name="Martin F.M."/>
            <person name="Hacquard S."/>
        </authorList>
    </citation>
    <scope>NUCLEOTIDE SEQUENCE [LARGE SCALE GENOMIC DNA]</scope>
    <source>
        <strain evidence="1 2">MPI-CAGE-CH-0241</strain>
    </source>
</reference>
<dbReference type="Proteomes" id="UP000777438">
    <property type="component" value="Unassembled WGS sequence"/>
</dbReference>
<protein>
    <submittedName>
        <fullName evidence="1">Uncharacterized protein</fullName>
    </submittedName>
</protein>
<proteinExistence type="predicted"/>
<sequence length="245" mass="27590">MEAIPEAEGLPSYDSVTQTKTDPIQQHHILGPATLHVAGRFIHSSDPSAPPLYEFSHSIGFLSATDRSVSLQRLDHVVADGATQVHTRKRHLFDLKHPTKAEFPAFDFHAETASRRALCCLGIKPFHPARGLFSSLGNAKRKRYRVHRAVRGRDRRLEEQPDVVFSAAPSRDRGVGFEWSDGEGRLLAREVETNELMSLVVTAEMETETRDALVAAWMLRVWYELAQGNYRGNTWDDGEYLLNVT</sequence>
<organism evidence="1 2">
    <name type="scientific">Thelonectria olida</name>
    <dbReference type="NCBI Taxonomy" id="1576542"/>
    <lineage>
        <taxon>Eukaryota</taxon>
        <taxon>Fungi</taxon>
        <taxon>Dikarya</taxon>
        <taxon>Ascomycota</taxon>
        <taxon>Pezizomycotina</taxon>
        <taxon>Sordariomycetes</taxon>
        <taxon>Hypocreomycetidae</taxon>
        <taxon>Hypocreales</taxon>
        <taxon>Nectriaceae</taxon>
        <taxon>Thelonectria</taxon>
    </lineage>
</organism>
<gene>
    <name evidence="1" type="ORF">B0T10DRAFT_487510</name>
</gene>
<keyword evidence="2" id="KW-1185">Reference proteome</keyword>
<accession>A0A9P8W702</accession>
<comment type="caution">
    <text evidence="1">The sequence shown here is derived from an EMBL/GenBank/DDBJ whole genome shotgun (WGS) entry which is preliminary data.</text>
</comment>
<dbReference type="OrthoDB" id="5207784at2759"/>
<evidence type="ECO:0000313" key="1">
    <source>
        <dbReference type="EMBL" id="KAH6889190.1"/>
    </source>
</evidence>
<dbReference type="EMBL" id="JAGPYM010000011">
    <property type="protein sequence ID" value="KAH6889190.1"/>
    <property type="molecule type" value="Genomic_DNA"/>
</dbReference>